<dbReference type="Proteomes" id="UP001501285">
    <property type="component" value="Unassembled WGS sequence"/>
</dbReference>
<comment type="caution">
    <text evidence="9">The sequence shown here is derived from an EMBL/GenBank/DDBJ whole genome shotgun (WGS) entry which is preliminary data.</text>
</comment>
<sequence length="223" mass="22464">MSGSDVLARLRDAGVPTFVAAALVAVAVLVLLGGREASGTRAAGGPGEDPVAPAGERPASRARRSLVGHLRPKDVGRRHAAESEVAAALALLALAYRSGLPTWDVLDAVADGMPGPVATDLQQVAAALRWGATDGEAWTSVGPTWAPAARAVAVAHQAGIPPGPMLLAAADDLRAAELERLEVSAAKVGVQLVAPLGLVLLPAFCLTTVAPLVIALAGDLLQT</sequence>
<keyword evidence="2" id="KW-1003">Cell membrane</keyword>
<organism evidence="9 10">
    <name type="scientific">Terrabacter terrae</name>
    <dbReference type="NCBI Taxonomy" id="318434"/>
    <lineage>
        <taxon>Bacteria</taxon>
        <taxon>Bacillati</taxon>
        <taxon>Actinomycetota</taxon>
        <taxon>Actinomycetes</taxon>
        <taxon>Micrococcales</taxon>
        <taxon>Intrasporangiaceae</taxon>
        <taxon>Terrabacter</taxon>
    </lineage>
</organism>
<dbReference type="Pfam" id="PF00482">
    <property type="entry name" value="T2SSF"/>
    <property type="match status" value="1"/>
</dbReference>
<name>A0ABN2TTD2_9MICO</name>
<dbReference type="RefSeq" id="WP_343986574.1">
    <property type="nucleotide sequence ID" value="NZ_BAAANB010000001.1"/>
</dbReference>
<evidence type="ECO:0000256" key="4">
    <source>
        <dbReference type="ARBA" id="ARBA00022989"/>
    </source>
</evidence>
<evidence type="ECO:0000256" key="3">
    <source>
        <dbReference type="ARBA" id="ARBA00022692"/>
    </source>
</evidence>
<feature type="domain" description="Type II secretion system protein GspF" evidence="8">
    <location>
        <begin position="89"/>
        <end position="206"/>
    </location>
</feature>
<keyword evidence="5 7" id="KW-0472">Membrane</keyword>
<gene>
    <name evidence="9" type="ORF">GCM10009740_03510</name>
</gene>
<dbReference type="PANTHER" id="PTHR35007:SF3">
    <property type="entry name" value="POSSIBLE CONSERVED ALANINE RICH MEMBRANE PROTEIN"/>
    <property type="match status" value="1"/>
</dbReference>
<evidence type="ECO:0000256" key="5">
    <source>
        <dbReference type="ARBA" id="ARBA00023136"/>
    </source>
</evidence>
<evidence type="ECO:0000256" key="1">
    <source>
        <dbReference type="ARBA" id="ARBA00004651"/>
    </source>
</evidence>
<comment type="subcellular location">
    <subcellularLocation>
        <location evidence="1">Cell membrane</location>
        <topology evidence="1">Multi-pass membrane protein</topology>
    </subcellularLocation>
</comment>
<keyword evidence="3 7" id="KW-0812">Transmembrane</keyword>
<dbReference type="PANTHER" id="PTHR35007">
    <property type="entry name" value="INTEGRAL MEMBRANE PROTEIN-RELATED"/>
    <property type="match status" value="1"/>
</dbReference>
<feature type="transmembrane region" description="Helical" evidence="7">
    <location>
        <begin position="13"/>
        <end position="32"/>
    </location>
</feature>
<keyword evidence="10" id="KW-1185">Reference proteome</keyword>
<keyword evidence="4 7" id="KW-1133">Transmembrane helix</keyword>
<evidence type="ECO:0000313" key="10">
    <source>
        <dbReference type="Proteomes" id="UP001501285"/>
    </source>
</evidence>
<feature type="transmembrane region" description="Helical" evidence="7">
    <location>
        <begin position="192"/>
        <end position="217"/>
    </location>
</feature>
<evidence type="ECO:0000256" key="6">
    <source>
        <dbReference type="SAM" id="MobiDB-lite"/>
    </source>
</evidence>
<feature type="region of interest" description="Disordered" evidence="6">
    <location>
        <begin position="39"/>
        <end position="65"/>
    </location>
</feature>
<evidence type="ECO:0000256" key="2">
    <source>
        <dbReference type="ARBA" id="ARBA00022475"/>
    </source>
</evidence>
<evidence type="ECO:0000313" key="9">
    <source>
        <dbReference type="EMBL" id="GAA2018871.1"/>
    </source>
</evidence>
<protein>
    <recommendedName>
        <fullName evidence="8">Type II secretion system protein GspF domain-containing protein</fullName>
    </recommendedName>
</protein>
<reference evidence="9 10" key="1">
    <citation type="journal article" date="2019" name="Int. J. Syst. Evol. Microbiol.">
        <title>The Global Catalogue of Microorganisms (GCM) 10K type strain sequencing project: providing services to taxonomists for standard genome sequencing and annotation.</title>
        <authorList>
            <consortium name="The Broad Institute Genomics Platform"/>
            <consortium name="The Broad Institute Genome Sequencing Center for Infectious Disease"/>
            <person name="Wu L."/>
            <person name="Ma J."/>
        </authorList>
    </citation>
    <scope>NUCLEOTIDE SEQUENCE [LARGE SCALE GENOMIC DNA]</scope>
    <source>
        <strain evidence="9 10">JCM 14283</strain>
    </source>
</reference>
<accession>A0ABN2TTD2</accession>
<evidence type="ECO:0000259" key="8">
    <source>
        <dbReference type="Pfam" id="PF00482"/>
    </source>
</evidence>
<evidence type="ECO:0000256" key="7">
    <source>
        <dbReference type="SAM" id="Phobius"/>
    </source>
</evidence>
<proteinExistence type="predicted"/>
<dbReference type="InterPro" id="IPR018076">
    <property type="entry name" value="T2SS_GspF_dom"/>
</dbReference>
<dbReference type="EMBL" id="BAAANB010000001">
    <property type="protein sequence ID" value="GAA2018871.1"/>
    <property type="molecule type" value="Genomic_DNA"/>
</dbReference>